<protein>
    <submittedName>
        <fullName evidence="2">CGNR zinc finger domain-containing protein</fullName>
    </submittedName>
</protein>
<evidence type="ECO:0000313" key="2">
    <source>
        <dbReference type="EMBL" id="QNP68406.1"/>
    </source>
</evidence>
<feature type="domain" description="Zinc finger CGNR" evidence="1">
    <location>
        <begin position="142"/>
        <end position="179"/>
    </location>
</feature>
<dbReference type="InterPro" id="IPR023286">
    <property type="entry name" value="ABATE_dom_sf"/>
</dbReference>
<dbReference type="AlphaFoldDB" id="A0A7H0I6J0"/>
<keyword evidence="3" id="KW-1185">Reference proteome</keyword>
<dbReference type="Gene3D" id="1.10.3300.10">
    <property type="entry name" value="Jann2411-like domain"/>
    <property type="match status" value="1"/>
</dbReference>
<dbReference type="InterPro" id="IPR021005">
    <property type="entry name" value="Znf_CGNR"/>
</dbReference>
<dbReference type="PANTHER" id="PTHR35525:SF3">
    <property type="entry name" value="BLL6575 PROTEIN"/>
    <property type="match status" value="1"/>
</dbReference>
<dbReference type="SUPFAM" id="SSF160904">
    <property type="entry name" value="Jann2411-like"/>
    <property type="match status" value="1"/>
</dbReference>
<sequence length="192" mass="20657">MDPDDWFSRHSPARTAHRTVALVNVLTTGEAGPEAVAAVLREYGEADPLDLDAADVAGMRAAARRLREVFAAGNVDEAAGRLNHLLADACGPVRLTSHGGHTPWHLHLDRHDEAPWAEWFLASSCMTLAVLLWDRQRPPGGVCASTSCANVFLTGTSGTPRRYCAPRCATRERVAAHRKAARNPDADGTAAF</sequence>
<name>A0A7H0I6J0_9ACTN</name>
<dbReference type="EMBL" id="CP060828">
    <property type="protein sequence ID" value="QNP68406.1"/>
    <property type="molecule type" value="Genomic_DNA"/>
</dbReference>
<dbReference type="RefSeq" id="WP_187745448.1">
    <property type="nucleotide sequence ID" value="NZ_CP060828.1"/>
</dbReference>
<dbReference type="KEGG" id="sroi:IAG44_02240"/>
<evidence type="ECO:0000313" key="3">
    <source>
        <dbReference type="Proteomes" id="UP000516052"/>
    </source>
</evidence>
<dbReference type="Proteomes" id="UP000516052">
    <property type="component" value="Chromosome"/>
</dbReference>
<dbReference type="Pfam" id="PF11706">
    <property type="entry name" value="zf-CGNR"/>
    <property type="match status" value="1"/>
</dbReference>
<accession>A0A7H0I6J0</accession>
<reference evidence="2 3" key="1">
    <citation type="submission" date="2020-08" db="EMBL/GenBank/DDBJ databases">
        <title>A novel species.</title>
        <authorList>
            <person name="Gao J."/>
        </authorList>
    </citation>
    <scope>NUCLEOTIDE SEQUENCE [LARGE SCALE GENOMIC DNA]</scope>
    <source>
        <strain evidence="2 3">CRXT-G-22</strain>
    </source>
</reference>
<proteinExistence type="predicted"/>
<dbReference type="PANTHER" id="PTHR35525">
    <property type="entry name" value="BLL6575 PROTEIN"/>
    <property type="match status" value="1"/>
</dbReference>
<evidence type="ECO:0000259" key="1">
    <source>
        <dbReference type="Pfam" id="PF11706"/>
    </source>
</evidence>
<organism evidence="2 3">
    <name type="scientific">Streptomyces roseirectus</name>
    <dbReference type="NCBI Taxonomy" id="2768066"/>
    <lineage>
        <taxon>Bacteria</taxon>
        <taxon>Bacillati</taxon>
        <taxon>Actinomycetota</taxon>
        <taxon>Actinomycetes</taxon>
        <taxon>Kitasatosporales</taxon>
        <taxon>Streptomycetaceae</taxon>
        <taxon>Streptomyces</taxon>
    </lineage>
</organism>
<dbReference type="InterPro" id="IPR010852">
    <property type="entry name" value="ABATE"/>
</dbReference>
<gene>
    <name evidence="2" type="ORF">IAG44_02240</name>
</gene>